<organism evidence="1 2">
    <name type="scientific">Candidatus Terrybacteria bacterium RIFCSPLOWO2_01_FULL_40_23</name>
    <dbReference type="NCBI Taxonomy" id="1802366"/>
    <lineage>
        <taxon>Bacteria</taxon>
        <taxon>Candidatus Terryibacteriota</taxon>
    </lineage>
</organism>
<sequence length="90" mass="9678">MMLFLLKRRGLADGEVVGQLVAAETVKSARQLASRELEDGGSAVWLNGNRSSCRMIGTAVSTVKLGVLLVDYQPTRRLFRDGGGGAISIW</sequence>
<accession>A0A1G2PX90</accession>
<proteinExistence type="predicted"/>
<comment type="caution">
    <text evidence="1">The sequence shown here is derived from an EMBL/GenBank/DDBJ whole genome shotgun (WGS) entry which is preliminary data.</text>
</comment>
<protein>
    <submittedName>
        <fullName evidence="1">Uncharacterized protein</fullName>
    </submittedName>
</protein>
<evidence type="ECO:0000313" key="1">
    <source>
        <dbReference type="EMBL" id="OHA52202.1"/>
    </source>
</evidence>
<dbReference type="AlphaFoldDB" id="A0A1G2PX90"/>
<dbReference type="Proteomes" id="UP000176951">
    <property type="component" value="Unassembled WGS sequence"/>
</dbReference>
<dbReference type="EMBL" id="MHSW01000012">
    <property type="protein sequence ID" value="OHA52202.1"/>
    <property type="molecule type" value="Genomic_DNA"/>
</dbReference>
<reference evidence="1 2" key="1">
    <citation type="journal article" date="2016" name="Nat. Commun.">
        <title>Thousands of microbial genomes shed light on interconnected biogeochemical processes in an aquifer system.</title>
        <authorList>
            <person name="Anantharaman K."/>
            <person name="Brown C.T."/>
            <person name="Hug L.A."/>
            <person name="Sharon I."/>
            <person name="Castelle C.J."/>
            <person name="Probst A.J."/>
            <person name="Thomas B.C."/>
            <person name="Singh A."/>
            <person name="Wilkins M.J."/>
            <person name="Karaoz U."/>
            <person name="Brodie E.L."/>
            <person name="Williams K.H."/>
            <person name="Hubbard S.S."/>
            <person name="Banfield J.F."/>
        </authorList>
    </citation>
    <scope>NUCLEOTIDE SEQUENCE [LARGE SCALE GENOMIC DNA]</scope>
</reference>
<evidence type="ECO:0000313" key="2">
    <source>
        <dbReference type="Proteomes" id="UP000176951"/>
    </source>
</evidence>
<name>A0A1G2PX90_9BACT</name>
<gene>
    <name evidence="1" type="ORF">A3A97_04830</name>
</gene>